<protein>
    <submittedName>
        <fullName evidence="3">Uncharacterized protein</fullName>
    </submittedName>
</protein>
<keyword evidence="4" id="KW-1185">Reference proteome</keyword>
<name>A0A3P7JD35_STRVU</name>
<accession>A0A3P7JD35</accession>
<evidence type="ECO:0000256" key="2">
    <source>
        <dbReference type="SAM" id="SignalP"/>
    </source>
</evidence>
<feature type="compositionally biased region" description="Low complexity" evidence="1">
    <location>
        <begin position="32"/>
        <end position="69"/>
    </location>
</feature>
<feature type="signal peptide" evidence="2">
    <location>
        <begin position="1"/>
        <end position="20"/>
    </location>
</feature>
<feature type="chain" id="PRO_5018017074" evidence="2">
    <location>
        <begin position="21"/>
        <end position="78"/>
    </location>
</feature>
<reference evidence="3 4" key="1">
    <citation type="submission" date="2018-11" db="EMBL/GenBank/DDBJ databases">
        <authorList>
            <consortium name="Pathogen Informatics"/>
        </authorList>
    </citation>
    <scope>NUCLEOTIDE SEQUENCE [LARGE SCALE GENOMIC DNA]</scope>
</reference>
<evidence type="ECO:0000313" key="4">
    <source>
        <dbReference type="Proteomes" id="UP000270094"/>
    </source>
</evidence>
<dbReference type="AlphaFoldDB" id="A0A3P7JD35"/>
<gene>
    <name evidence="3" type="ORF">SVUK_LOCUS18529</name>
</gene>
<evidence type="ECO:0000256" key="1">
    <source>
        <dbReference type="SAM" id="MobiDB-lite"/>
    </source>
</evidence>
<dbReference type="EMBL" id="UYYB01123744">
    <property type="protein sequence ID" value="VDM83531.1"/>
    <property type="molecule type" value="Genomic_DNA"/>
</dbReference>
<keyword evidence="2" id="KW-0732">Signal</keyword>
<evidence type="ECO:0000313" key="3">
    <source>
        <dbReference type="EMBL" id="VDM83531.1"/>
    </source>
</evidence>
<proteinExistence type="predicted"/>
<organism evidence="3 4">
    <name type="scientific">Strongylus vulgaris</name>
    <name type="common">Blood worm</name>
    <dbReference type="NCBI Taxonomy" id="40348"/>
    <lineage>
        <taxon>Eukaryota</taxon>
        <taxon>Metazoa</taxon>
        <taxon>Ecdysozoa</taxon>
        <taxon>Nematoda</taxon>
        <taxon>Chromadorea</taxon>
        <taxon>Rhabditida</taxon>
        <taxon>Rhabditina</taxon>
        <taxon>Rhabditomorpha</taxon>
        <taxon>Strongyloidea</taxon>
        <taxon>Strongylidae</taxon>
        <taxon>Strongylus</taxon>
    </lineage>
</organism>
<sequence length="78" mass="7765">MWNRSSILILVVLLANPVLPKRASVGGGGFQPRGSSGARGAIASGRINTGGSSSSRSSGRIGGISSSGKSGLYLLYGT</sequence>
<feature type="region of interest" description="Disordered" evidence="1">
    <location>
        <begin position="23"/>
        <end position="69"/>
    </location>
</feature>
<dbReference type="Proteomes" id="UP000270094">
    <property type="component" value="Unassembled WGS sequence"/>
</dbReference>